<gene>
    <name evidence="4" type="ORF">GLOTRDRAFT_130625</name>
</gene>
<dbReference type="EMBL" id="KB469304">
    <property type="protein sequence ID" value="EPQ54247.1"/>
    <property type="molecule type" value="Genomic_DNA"/>
</dbReference>
<dbReference type="InterPro" id="IPR007052">
    <property type="entry name" value="CS_dom"/>
</dbReference>
<feature type="region of interest" description="Disordered" evidence="1">
    <location>
        <begin position="67"/>
        <end position="91"/>
    </location>
</feature>
<proteinExistence type="predicted"/>
<dbReference type="OMA" id="WYLYLPG"/>
<feature type="compositionally biased region" description="Low complexity" evidence="1">
    <location>
        <begin position="165"/>
        <end position="175"/>
    </location>
</feature>
<dbReference type="RefSeq" id="XP_007867551.1">
    <property type="nucleotide sequence ID" value="XM_007869360.1"/>
</dbReference>
<accession>S7Q3Z1</accession>
<dbReference type="OrthoDB" id="266138at2759"/>
<feature type="region of interest" description="Disordered" evidence="1">
    <location>
        <begin position="108"/>
        <end position="175"/>
    </location>
</feature>
<dbReference type="InterPro" id="IPR008978">
    <property type="entry name" value="HSP20-like_chaperone"/>
</dbReference>
<evidence type="ECO:0000259" key="3">
    <source>
        <dbReference type="PROSITE" id="PS51203"/>
    </source>
</evidence>
<feature type="compositionally biased region" description="Low complexity" evidence="1">
    <location>
        <begin position="123"/>
        <end position="135"/>
    </location>
</feature>
<keyword evidence="2" id="KW-1133">Transmembrane helix</keyword>
<dbReference type="SUPFAM" id="SSF49764">
    <property type="entry name" value="HSP20-like chaperones"/>
    <property type="match status" value="1"/>
</dbReference>
<keyword evidence="2" id="KW-0812">Transmembrane</keyword>
<dbReference type="Pfam" id="PF04969">
    <property type="entry name" value="CS"/>
    <property type="match status" value="1"/>
</dbReference>
<dbReference type="AlphaFoldDB" id="S7Q3Z1"/>
<keyword evidence="2" id="KW-0472">Membrane</keyword>
<dbReference type="GeneID" id="19302138"/>
<evidence type="ECO:0000313" key="4">
    <source>
        <dbReference type="EMBL" id="EPQ54247.1"/>
    </source>
</evidence>
<reference evidence="4 5" key="1">
    <citation type="journal article" date="2012" name="Science">
        <title>The Paleozoic origin of enzymatic lignin decomposition reconstructed from 31 fungal genomes.</title>
        <authorList>
            <person name="Floudas D."/>
            <person name="Binder M."/>
            <person name="Riley R."/>
            <person name="Barry K."/>
            <person name="Blanchette R.A."/>
            <person name="Henrissat B."/>
            <person name="Martinez A.T."/>
            <person name="Otillar R."/>
            <person name="Spatafora J.W."/>
            <person name="Yadav J.S."/>
            <person name="Aerts A."/>
            <person name="Benoit I."/>
            <person name="Boyd A."/>
            <person name="Carlson A."/>
            <person name="Copeland A."/>
            <person name="Coutinho P.M."/>
            <person name="de Vries R.P."/>
            <person name="Ferreira P."/>
            <person name="Findley K."/>
            <person name="Foster B."/>
            <person name="Gaskell J."/>
            <person name="Glotzer D."/>
            <person name="Gorecki P."/>
            <person name="Heitman J."/>
            <person name="Hesse C."/>
            <person name="Hori C."/>
            <person name="Igarashi K."/>
            <person name="Jurgens J.A."/>
            <person name="Kallen N."/>
            <person name="Kersten P."/>
            <person name="Kohler A."/>
            <person name="Kuees U."/>
            <person name="Kumar T.K.A."/>
            <person name="Kuo A."/>
            <person name="LaButti K."/>
            <person name="Larrondo L.F."/>
            <person name="Lindquist E."/>
            <person name="Ling A."/>
            <person name="Lombard V."/>
            <person name="Lucas S."/>
            <person name="Lundell T."/>
            <person name="Martin R."/>
            <person name="McLaughlin D.J."/>
            <person name="Morgenstern I."/>
            <person name="Morin E."/>
            <person name="Murat C."/>
            <person name="Nagy L.G."/>
            <person name="Nolan M."/>
            <person name="Ohm R.A."/>
            <person name="Patyshakuliyeva A."/>
            <person name="Rokas A."/>
            <person name="Ruiz-Duenas F.J."/>
            <person name="Sabat G."/>
            <person name="Salamov A."/>
            <person name="Samejima M."/>
            <person name="Schmutz J."/>
            <person name="Slot J.C."/>
            <person name="St John F."/>
            <person name="Stenlid J."/>
            <person name="Sun H."/>
            <person name="Sun S."/>
            <person name="Syed K."/>
            <person name="Tsang A."/>
            <person name="Wiebenga A."/>
            <person name="Young D."/>
            <person name="Pisabarro A."/>
            <person name="Eastwood D.C."/>
            <person name="Martin F."/>
            <person name="Cullen D."/>
            <person name="Grigoriev I.V."/>
            <person name="Hibbett D.S."/>
        </authorList>
    </citation>
    <scope>NUCLEOTIDE SEQUENCE [LARGE SCALE GENOMIC DNA]</scope>
    <source>
        <strain evidence="4 5">ATCC 11539</strain>
    </source>
</reference>
<protein>
    <recommendedName>
        <fullName evidence="3">CS domain-containing protein</fullName>
    </recommendedName>
</protein>
<dbReference type="Gene3D" id="2.60.40.790">
    <property type="match status" value="1"/>
</dbReference>
<organism evidence="4 5">
    <name type="scientific">Gloeophyllum trabeum (strain ATCC 11539 / FP-39264 / Madison 617)</name>
    <name type="common">Brown rot fungus</name>
    <dbReference type="NCBI Taxonomy" id="670483"/>
    <lineage>
        <taxon>Eukaryota</taxon>
        <taxon>Fungi</taxon>
        <taxon>Dikarya</taxon>
        <taxon>Basidiomycota</taxon>
        <taxon>Agaricomycotina</taxon>
        <taxon>Agaricomycetes</taxon>
        <taxon>Gloeophyllales</taxon>
        <taxon>Gloeophyllaceae</taxon>
        <taxon>Gloeophyllum</taxon>
    </lineage>
</organism>
<feature type="compositionally biased region" description="Polar residues" evidence="1">
    <location>
        <begin position="108"/>
        <end position="117"/>
    </location>
</feature>
<feature type="transmembrane region" description="Helical" evidence="2">
    <location>
        <begin position="454"/>
        <end position="479"/>
    </location>
</feature>
<evidence type="ECO:0000256" key="1">
    <source>
        <dbReference type="SAM" id="MobiDB-lite"/>
    </source>
</evidence>
<evidence type="ECO:0000256" key="2">
    <source>
        <dbReference type="SAM" id="Phobius"/>
    </source>
</evidence>
<dbReference type="PROSITE" id="PS51203">
    <property type="entry name" value="CS"/>
    <property type="match status" value="1"/>
</dbReference>
<name>S7Q3Z1_GLOTA</name>
<dbReference type="Proteomes" id="UP000030669">
    <property type="component" value="Unassembled WGS sequence"/>
</dbReference>
<dbReference type="HOGENOM" id="CLU_034816_0_0_1"/>
<keyword evidence="5" id="KW-1185">Reference proteome</keyword>
<dbReference type="STRING" id="670483.S7Q3Z1"/>
<feature type="domain" description="CS" evidence="3">
    <location>
        <begin position="3"/>
        <end position="203"/>
    </location>
</feature>
<dbReference type="eggNOG" id="ENOG502SHG5">
    <property type="taxonomic scope" value="Eukaryota"/>
</dbReference>
<evidence type="ECO:0000313" key="5">
    <source>
        <dbReference type="Proteomes" id="UP000030669"/>
    </source>
</evidence>
<sequence>MDINPNAYSWHQSHDQATVLIVVPYEITDDDILFIVDGHHLAAGVHGHAPMVKGHLYGQIDTTSSTWQLEPRPSASSRRERTISTVSTASTQSSYAVISDPEYSSSAVTGAESAQSSDIEDVSGFSSLSSPMYPSSEDHRAFSSPPGRRTRLDSPAPRSPQLRPSMSVTSSMSSLESLHTSRSGRLLTLHLEKVESALWPCLISGPAPEGFARHALGPLPLDRDIELKYNMDPTSLMLVGSELLDLRDNKEEAFEYFQRAWVLGRLPTAALRLVTQYIPAQPGIPAADLDVSDSHGTLGYYSRRLGGPTGLSEVYLAAGFLHLEGTASRLLSSPWSPLSSIRLSSEGILSHHGASDTEAWHRDREAAEAYFALAKALDPTLDVPSIWRDTAESPSRACPNSAVELTSIDIALAEAPGGTLDSVSEGSALRRRSRRGTIMPAAEAAARANDDSTWYLYVPGLVGAGTALLLVGVIGALSFSWKKNQSS</sequence>
<dbReference type="KEGG" id="gtr:GLOTRDRAFT_130625"/>